<dbReference type="SUPFAM" id="SSF103378">
    <property type="entry name" value="2-methylcitrate dehydratase PrpD"/>
    <property type="match status" value="1"/>
</dbReference>
<evidence type="ECO:0000256" key="10">
    <source>
        <dbReference type="ARBA" id="ARBA00023501"/>
    </source>
</evidence>
<dbReference type="FunFam" id="1.10.4100.10:FF:000003">
    <property type="entry name" value="2-methylcitrate dehydratase 1"/>
    <property type="match status" value="1"/>
</dbReference>
<comment type="pathway">
    <text evidence="2">Carbohydrate metabolism; tricarboxylic acid cycle; isocitrate from oxaloacetate: step 1/2.</text>
</comment>
<dbReference type="GO" id="GO:0006099">
    <property type="term" value="P:tricarboxylic acid cycle"/>
    <property type="evidence" value="ECO:0007669"/>
    <property type="project" value="UniProtKB-KW"/>
</dbReference>
<dbReference type="InterPro" id="IPR042183">
    <property type="entry name" value="MmgE/PrpD_sf_1"/>
</dbReference>
<evidence type="ECO:0000256" key="6">
    <source>
        <dbReference type="ARBA" id="ARBA00012926"/>
    </source>
</evidence>
<proteinExistence type="inferred from homology"/>
<feature type="domain" description="MmgE/PrpD N-terminal" evidence="12">
    <location>
        <begin position="19"/>
        <end position="262"/>
    </location>
</feature>
<protein>
    <recommendedName>
        <fullName evidence="11">Aconitate hydratase</fullName>
        <ecNumber evidence="6">4.2.1.3</ecNumber>
        <ecNumber evidence="7">4.2.1.79</ecNumber>
    </recommendedName>
</protein>
<evidence type="ECO:0000256" key="3">
    <source>
        <dbReference type="ARBA" id="ARBA00005026"/>
    </source>
</evidence>
<dbReference type="RefSeq" id="WP_060594350.1">
    <property type="nucleotide sequence ID" value="NZ_CAACYE020000001.1"/>
</dbReference>
<dbReference type="InterPro" id="IPR042188">
    <property type="entry name" value="MmgE/PrpD_sf_2"/>
</dbReference>
<dbReference type="EC" id="4.2.1.3" evidence="6"/>
<dbReference type="PANTHER" id="PTHR16943:SF8">
    <property type="entry name" value="2-METHYLCITRATE DEHYDRATASE"/>
    <property type="match status" value="1"/>
</dbReference>
<organism evidence="14 15">
    <name type="scientific">Nocardia farcinica</name>
    <dbReference type="NCBI Taxonomy" id="37329"/>
    <lineage>
        <taxon>Bacteria</taxon>
        <taxon>Bacillati</taxon>
        <taxon>Actinomycetota</taxon>
        <taxon>Actinomycetes</taxon>
        <taxon>Mycobacteriales</taxon>
        <taxon>Nocardiaceae</taxon>
        <taxon>Nocardia</taxon>
    </lineage>
</organism>
<dbReference type="GO" id="GO:0019541">
    <property type="term" value="P:propionate metabolic process"/>
    <property type="evidence" value="ECO:0007669"/>
    <property type="project" value="UniProtKB-ARBA"/>
</dbReference>
<dbReference type="GO" id="GO:0003994">
    <property type="term" value="F:aconitate hydratase activity"/>
    <property type="evidence" value="ECO:0007669"/>
    <property type="project" value="UniProtKB-EC"/>
</dbReference>
<evidence type="ECO:0000259" key="13">
    <source>
        <dbReference type="Pfam" id="PF19305"/>
    </source>
</evidence>
<dbReference type="InterPro" id="IPR005656">
    <property type="entry name" value="MmgE_PrpD"/>
</dbReference>
<evidence type="ECO:0000256" key="7">
    <source>
        <dbReference type="ARBA" id="ARBA00013124"/>
    </source>
</evidence>
<evidence type="ECO:0000256" key="1">
    <source>
        <dbReference type="ARBA" id="ARBA00000096"/>
    </source>
</evidence>
<sequence>MKHHLVRTHRSAEDFPREEHLAWRIAEVATDAVEVPADTEEMIVNRIIDNASVAAASITRRPVANARAQALAHTYRPGATVFGVPGRFSPEWAAWANGVAVRELDFHDTFLAAEYSHPGDNIASILAVAQHSGRNGADLIRGLATGYEIQVDLVRAICLHEHKIDHVAHLGPSAAAGIGTLLGLDAETIYQAIGQALHTTTATRQSRKGEISSWKAYAPAFAGKMAVEAVDRAMRGEGAPSPIWEGEDGVIAWLLGGPNAEYSVPLPAPGEAKRGILDTYTKEHSAEYQSQAPIDLAFRLRERVGDLDQIATVVLHTSHHTHHVIGTGSNDPQKFDPQASRETLDHSLMYIFAVALQDGTWHHERSYAPERAQRPDTIELWRKISTAEDPEWTRRYHSTDPNEKAFGARAEITLKSGEVIVDELAVADAHPLGARPFTREQYIAKFRTLAEGVIEQAEQDRFLDVAQRTPELTAEELGQLNFTVSEEVLARAPKLPKGLF</sequence>
<evidence type="ECO:0000256" key="4">
    <source>
        <dbReference type="ARBA" id="ARBA00006174"/>
    </source>
</evidence>
<keyword evidence="14" id="KW-0614">Plasmid</keyword>
<comment type="pathway">
    <text evidence="3">Organic acid metabolism; propanoate degradation.</text>
</comment>
<evidence type="ECO:0000256" key="11">
    <source>
        <dbReference type="ARBA" id="ARBA00081845"/>
    </source>
</evidence>
<keyword evidence="9 14" id="KW-0456">Lyase</keyword>
<dbReference type="FunFam" id="3.30.1330.120:FF:000004">
    <property type="entry name" value="2-methylcitrate dehydratase 2"/>
    <property type="match status" value="1"/>
</dbReference>
<dbReference type="InterPro" id="IPR045337">
    <property type="entry name" value="MmgE_PrpD_C"/>
</dbReference>
<gene>
    <name evidence="14" type="primary">prpD</name>
    <name evidence="14" type="ORF">ERS450000_04898</name>
</gene>
<dbReference type="InterPro" id="IPR036148">
    <property type="entry name" value="MmgE/PrpD_sf"/>
</dbReference>
<reference evidence="15" key="1">
    <citation type="submission" date="2015-03" db="EMBL/GenBank/DDBJ databases">
        <authorList>
            <consortium name="Pathogen Informatics"/>
        </authorList>
    </citation>
    <scope>NUCLEOTIDE SEQUENCE [LARGE SCALE GENOMIC DNA]</scope>
    <source>
        <strain evidence="15">NCTC11134</strain>
        <plasmid evidence="15">2</plasmid>
    </source>
</reference>
<dbReference type="Pfam" id="PF03972">
    <property type="entry name" value="MmgE_PrpD_N"/>
    <property type="match status" value="1"/>
</dbReference>
<dbReference type="GO" id="GO:0047547">
    <property type="term" value="F:2-methylcitrate dehydratase activity"/>
    <property type="evidence" value="ECO:0007669"/>
    <property type="project" value="UniProtKB-EC"/>
</dbReference>
<dbReference type="AlphaFoldDB" id="A0A0H5PIK4"/>
<evidence type="ECO:0000313" key="14">
    <source>
        <dbReference type="EMBL" id="CRY82321.1"/>
    </source>
</evidence>
<comment type="subunit">
    <text evidence="5">Monomer.</text>
</comment>
<dbReference type="NCBIfam" id="NF042438">
    <property type="entry name" value="PrpD_hiGCgrampos"/>
    <property type="match status" value="1"/>
</dbReference>
<comment type="similarity">
    <text evidence="4">Belongs to the PrpD family.</text>
</comment>
<keyword evidence="8" id="KW-0816">Tricarboxylic acid cycle</keyword>
<evidence type="ECO:0000256" key="5">
    <source>
        <dbReference type="ARBA" id="ARBA00011245"/>
    </source>
</evidence>
<dbReference type="Gene3D" id="3.30.1330.120">
    <property type="entry name" value="2-methylcitrate dehydratase PrpD"/>
    <property type="match status" value="1"/>
</dbReference>
<evidence type="ECO:0000256" key="9">
    <source>
        <dbReference type="ARBA" id="ARBA00023239"/>
    </source>
</evidence>
<geneLocation type="plasmid" evidence="14">
    <name>2</name>
</geneLocation>
<evidence type="ECO:0000313" key="15">
    <source>
        <dbReference type="Proteomes" id="UP000057820"/>
    </source>
</evidence>
<evidence type="ECO:0000256" key="2">
    <source>
        <dbReference type="ARBA" id="ARBA00004751"/>
    </source>
</evidence>
<dbReference type="EC" id="4.2.1.79" evidence="7"/>
<accession>A0A0H5PIK4</accession>
<comment type="catalytic activity">
    <reaction evidence="1">
        <text>(2S,3S)-2-methylcitrate = 2-methyl-cis-aconitate + H2O</text>
        <dbReference type="Rhea" id="RHEA:17725"/>
        <dbReference type="ChEBI" id="CHEBI:15377"/>
        <dbReference type="ChEBI" id="CHEBI:57872"/>
        <dbReference type="ChEBI" id="CHEBI:58853"/>
        <dbReference type="EC" id="4.2.1.79"/>
    </reaction>
</comment>
<dbReference type="Gene3D" id="1.10.4100.10">
    <property type="entry name" value="2-methylcitrate dehydratase PrpD"/>
    <property type="match status" value="1"/>
</dbReference>
<comment type="catalytic activity">
    <reaction evidence="10">
        <text>citrate = D-threo-isocitrate</text>
        <dbReference type="Rhea" id="RHEA:10336"/>
        <dbReference type="ChEBI" id="CHEBI:15562"/>
        <dbReference type="ChEBI" id="CHEBI:16947"/>
        <dbReference type="EC" id="4.2.1.3"/>
    </reaction>
</comment>
<evidence type="ECO:0000256" key="8">
    <source>
        <dbReference type="ARBA" id="ARBA00022532"/>
    </source>
</evidence>
<dbReference type="KEGG" id="nfr:ERS450000_04898"/>
<dbReference type="InterPro" id="IPR053420">
    <property type="entry name" value="2-Methylcitrate_Dehydratase"/>
</dbReference>
<name>A0A0H5PIK4_NOCFR</name>
<feature type="domain" description="MmgE/PrpD C-terminal" evidence="13">
    <location>
        <begin position="284"/>
        <end position="467"/>
    </location>
</feature>
<dbReference type="Proteomes" id="UP000057820">
    <property type="component" value="Plasmid 2"/>
</dbReference>
<evidence type="ECO:0000259" key="12">
    <source>
        <dbReference type="Pfam" id="PF03972"/>
    </source>
</evidence>
<dbReference type="InterPro" id="IPR045336">
    <property type="entry name" value="MmgE_PrpD_N"/>
</dbReference>
<dbReference type="EMBL" id="LN868939">
    <property type="protein sequence ID" value="CRY82321.1"/>
    <property type="molecule type" value="Genomic_DNA"/>
</dbReference>
<dbReference type="PANTHER" id="PTHR16943">
    <property type="entry name" value="2-METHYLCITRATE DEHYDRATASE-RELATED"/>
    <property type="match status" value="1"/>
</dbReference>
<dbReference type="Pfam" id="PF19305">
    <property type="entry name" value="MmgE_PrpD_C"/>
    <property type="match status" value="1"/>
</dbReference>